<dbReference type="AlphaFoldDB" id="A0A2I2L242"/>
<reference evidence="2 3" key="1">
    <citation type="submission" date="2017-06" db="EMBL/GenBank/DDBJ databases">
        <authorList>
            <person name="Kim H.J."/>
            <person name="Triplett B.A."/>
        </authorList>
    </citation>
    <scope>NUCLEOTIDE SEQUENCE [LARGE SCALE GENOMIC DNA]</scope>
    <source>
        <strain evidence="2">FRACA_ARgP5</strain>
    </source>
</reference>
<keyword evidence="3" id="KW-1185">Reference proteome</keyword>
<name>A0A2I2L242_9ACTN</name>
<accession>A0A2I2L242</accession>
<evidence type="ECO:0000256" key="1">
    <source>
        <dbReference type="SAM" id="MobiDB-lite"/>
    </source>
</evidence>
<evidence type="ECO:0000313" key="3">
    <source>
        <dbReference type="Proteomes" id="UP000234331"/>
    </source>
</evidence>
<feature type="region of interest" description="Disordered" evidence="1">
    <location>
        <begin position="1"/>
        <end position="56"/>
    </location>
</feature>
<proteinExistence type="predicted"/>
<protein>
    <submittedName>
        <fullName evidence="2">Uncharacterized protein</fullName>
    </submittedName>
</protein>
<feature type="compositionally biased region" description="Low complexity" evidence="1">
    <location>
        <begin position="1"/>
        <end position="44"/>
    </location>
</feature>
<gene>
    <name evidence="2" type="ORF">FRACA_890021</name>
</gene>
<dbReference type="EMBL" id="FZMO01000557">
    <property type="protein sequence ID" value="SNQ51993.1"/>
    <property type="molecule type" value="Genomic_DNA"/>
</dbReference>
<organism evidence="2 3">
    <name type="scientific">Frankia canadensis</name>
    <dbReference type="NCBI Taxonomy" id="1836972"/>
    <lineage>
        <taxon>Bacteria</taxon>
        <taxon>Bacillati</taxon>
        <taxon>Actinomycetota</taxon>
        <taxon>Actinomycetes</taxon>
        <taxon>Frankiales</taxon>
        <taxon>Frankiaceae</taxon>
        <taxon>Frankia</taxon>
    </lineage>
</organism>
<evidence type="ECO:0000313" key="2">
    <source>
        <dbReference type="EMBL" id="SNQ51993.1"/>
    </source>
</evidence>
<dbReference type="Proteomes" id="UP000234331">
    <property type="component" value="Unassembled WGS sequence"/>
</dbReference>
<sequence length="121" mass="11523">MSTIVAQVPVAAPAPAGTASSTPSGSGTTQGTGVTPGVTAVTPSIGMTSTDVDDAPAAQRATLTDLHGAERGAAAAAHADSLRVTGALAPLLASLYAASDARVELLGAYLAQAGDPAGAAR</sequence>